<keyword evidence="1" id="KW-1133">Transmembrane helix</keyword>
<dbReference type="Gene3D" id="1.10.1760.20">
    <property type="match status" value="1"/>
</dbReference>
<dbReference type="PIRSF" id="PIRSF027391">
    <property type="entry name" value="Hpre_diP_synt_I"/>
    <property type="match status" value="1"/>
</dbReference>
<feature type="transmembrane region" description="Helical" evidence="1">
    <location>
        <begin position="100"/>
        <end position="125"/>
    </location>
</feature>
<keyword evidence="3" id="KW-1185">Reference proteome</keyword>
<dbReference type="Pfam" id="PF07456">
    <property type="entry name" value="Hpre_diP_synt_I"/>
    <property type="match status" value="1"/>
</dbReference>
<name>A0A2R5HK71_9LACT</name>
<dbReference type="OrthoDB" id="9799095at2"/>
<gene>
    <name evidence="2" type="ORF">NtB2_01296</name>
</gene>
<evidence type="ECO:0000313" key="2">
    <source>
        <dbReference type="EMBL" id="GBG97158.1"/>
    </source>
</evidence>
<organism evidence="2 3">
    <name type="scientific">Lactococcus termiticola</name>
    <dbReference type="NCBI Taxonomy" id="2169526"/>
    <lineage>
        <taxon>Bacteria</taxon>
        <taxon>Bacillati</taxon>
        <taxon>Bacillota</taxon>
        <taxon>Bacilli</taxon>
        <taxon>Lactobacillales</taxon>
        <taxon>Streptococcaceae</taxon>
        <taxon>Lactococcus</taxon>
    </lineage>
</organism>
<dbReference type="InterPro" id="IPR010898">
    <property type="entry name" value="Hpre_diP_synth_I"/>
</dbReference>
<dbReference type="RefSeq" id="WP_109246115.1">
    <property type="nucleotide sequence ID" value="NZ_BFFO01000007.1"/>
</dbReference>
<accession>A0A2R5HK71</accession>
<feature type="transmembrane region" description="Helical" evidence="1">
    <location>
        <begin position="37"/>
        <end position="56"/>
    </location>
</feature>
<keyword evidence="1" id="KW-0812">Transmembrane</keyword>
<proteinExistence type="predicted"/>
<dbReference type="EMBL" id="BFFO01000007">
    <property type="protein sequence ID" value="GBG97158.1"/>
    <property type="molecule type" value="Genomic_DNA"/>
</dbReference>
<evidence type="ECO:0000313" key="3">
    <source>
        <dbReference type="Proteomes" id="UP000245021"/>
    </source>
</evidence>
<protein>
    <submittedName>
        <fullName evidence="2">Heptaprenyl diphosphate synthase subunit I</fullName>
    </submittedName>
</protein>
<comment type="caution">
    <text evidence="2">The sequence shown here is derived from an EMBL/GenBank/DDBJ whole genome shotgun (WGS) entry which is preliminary data.</text>
</comment>
<dbReference type="Proteomes" id="UP000245021">
    <property type="component" value="Unassembled WGS sequence"/>
</dbReference>
<reference evidence="2 3" key="1">
    <citation type="journal article" date="2018" name="Genome Announc.">
        <title>Draft Genome Sequence of Lactococcus sp. Strain NtB2 (JCM 32569), Isolated from the Gut of the Higher Termite Nasutitermes takasagoensis.</title>
        <authorList>
            <person name="Noda S."/>
            <person name="Aihara C."/>
            <person name="Yuki M."/>
            <person name="Ohkuma M."/>
        </authorList>
    </citation>
    <scope>NUCLEOTIDE SEQUENCE [LARGE SCALE GENOMIC DNA]</scope>
    <source>
        <strain evidence="2 3">NtB2</strain>
    </source>
</reference>
<dbReference type="InterPro" id="IPR014535">
    <property type="entry name" value="Hpre_diP_synt_I"/>
</dbReference>
<feature type="transmembrane region" description="Helical" evidence="1">
    <location>
        <begin position="6"/>
        <end position="25"/>
    </location>
</feature>
<keyword evidence="1" id="KW-0472">Membrane</keyword>
<dbReference type="AlphaFoldDB" id="A0A2R5HK71"/>
<feature type="transmembrane region" description="Helical" evidence="1">
    <location>
        <begin position="68"/>
        <end position="93"/>
    </location>
</feature>
<evidence type="ECO:0000256" key="1">
    <source>
        <dbReference type="SAM" id="Phobius"/>
    </source>
</evidence>
<feature type="transmembrane region" description="Helical" evidence="1">
    <location>
        <begin position="131"/>
        <end position="153"/>
    </location>
</feature>
<sequence length="176" mass="19443">MRNEKIYLSVLTAIAVLLGIFENMIPAFFAFAPGAKIGLPNLIIIIAMFTLNWRQVWTIQILRLGFTALFTGFSVFLYSFAGAVLSLLAMYVVKQFGPRLISMIGISVVGGFFHNLGQLLVASLIAQSPQVLYYLPVLTIFGLLAGLAIGVGANQMILRVENINRLFNNKNKEWLS</sequence>